<organism evidence="7 8">
    <name type="scientific">Candidatus Methylospira mobilis</name>
    <dbReference type="NCBI Taxonomy" id="1808979"/>
    <lineage>
        <taxon>Bacteria</taxon>
        <taxon>Pseudomonadati</taxon>
        <taxon>Pseudomonadota</taxon>
        <taxon>Gammaproteobacteria</taxon>
        <taxon>Methylococcales</taxon>
        <taxon>Methylococcaceae</taxon>
        <taxon>Candidatus Methylospira</taxon>
    </lineage>
</organism>
<dbReference type="PANTHER" id="PTHR42786:SF2">
    <property type="entry name" value="TRNA (CYTIDINE_URIDINE-2'-O-)-METHYLTRANSFERASE TRMJ"/>
    <property type="match status" value="1"/>
</dbReference>
<evidence type="ECO:0000313" key="8">
    <source>
        <dbReference type="Proteomes" id="UP000325755"/>
    </source>
</evidence>
<evidence type="ECO:0000256" key="2">
    <source>
        <dbReference type="ARBA" id="ARBA00022603"/>
    </source>
</evidence>
<comment type="catalytic activity">
    <reaction evidence="5">
        <text>uridine(32) in tRNA + S-adenosyl-L-methionine = 2'-O-methyluridine(32) in tRNA + S-adenosyl-L-homocysteine + H(+)</text>
        <dbReference type="Rhea" id="RHEA:42936"/>
        <dbReference type="Rhea" id="RHEA-COMP:10107"/>
        <dbReference type="Rhea" id="RHEA-COMP:10290"/>
        <dbReference type="ChEBI" id="CHEBI:15378"/>
        <dbReference type="ChEBI" id="CHEBI:57856"/>
        <dbReference type="ChEBI" id="CHEBI:59789"/>
        <dbReference type="ChEBI" id="CHEBI:65315"/>
        <dbReference type="ChEBI" id="CHEBI:74478"/>
        <dbReference type="EC" id="2.1.1.200"/>
    </reaction>
</comment>
<dbReference type="NCBIfam" id="TIGR00050">
    <property type="entry name" value="rRNA_methyl_1"/>
    <property type="match status" value="1"/>
</dbReference>
<dbReference type="GO" id="GO:0005829">
    <property type="term" value="C:cytosol"/>
    <property type="evidence" value="ECO:0007669"/>
    <property type="project" value="TreeGrafter"/>
</dbReference>
<dbReference type="GO" id="GO:0002128">
    <property type="term" value="P:tRNA nucleoside ribose methylation"/>
    <property type="evidence" value="ECO:0007669"/>
    <property type="project" value="TreeGrafter"/>
</dbReference>
<dbReference type="EC" id="2.1.1.200" evidence="5"/>
<accession>A0A5Q0BLQ0</accession>
<dbReference type="InParanoid" id="A0A5Q0BLQ0"/>
<dbReference type="FunCoup" id="A0A5Q0BLQ0">
    <property type="interactions" value="193"/>
</dbReference>
<dbReference type="GO" id="GO:0003723">
    <property type="term" value="F:RNA binding"/>
    <property type="evidence" value="ECO:0007669"/>
    <property type="project" value="InterPro"/>
</dbReference>
<dbReference type="OrthoDB" id="9806346at2"/>
<comment type="similarity">
    <text evidence="1">Belongs to the class IV-like SAM-binding methyltransferase superfamily. RNA methyltransferase TrmH family.</text>
</comment>
<dbReference type="PANTHER" id="PTHR42786">
    <property type="entry name" value="TRNA/RRNA METHYLTRANSFERASE"/>
    <property type="match status" value="1"/>
</dbReference>
<keyword evidence="8" id="KW-1185">Reference proteome</keyword>
<evidence type="ECO:0000256" key="5">
    <source>
        <dbReference type="RuleBase" id="RU362024"/>
    </source>
</evidence>
<dbReference type="GO" id="GO:0106339">
    <property type="term" value="F:tRNA (cytidine(32)-2'-O)-methyltransferase activity"/>
    <property type="evidence" value="ECO:0007669"/>
    <property type="project" value="RHEA"/>
</dbReference>
<dbReference type="CDD" id="cd18093">
    <property type="entry name" value="SpoU-like_TrmJ"/>
    <property type="match status" value="1"/>
</dbReference>
<dbReference type="Proteomes" id="UP000325755">
    <property type="component" value="Chromosome"/>
</dbReference>
<dbReference type="PIRSF" id="PIRSF004808">
    <property type="entry name" value="LasT"/>
    <property type="match status" value="1"/>
</dbReference>
<keyword evidence="5" id="KW-0819">tRNA processing</keyword>
<evidence type="ECO:0000256" key="1">
    <source>
        <dbReference type="ARBA" id="ARBA00007228"/>
    </source>
</evidence>
<dbReference type="InterPro" id="IPR029026">
    <property type="entry name" value="tRNA_m1G_MTases_N"/>
</dbReference>
<dbReference type="Gene3D" id="1.10.8.590">
    <property type="match status" value="1"/>
</dbReference>
<dbReference type="KEGG" id="mmob:F6R98_20785"/>
<keyword evidence="4 5" id="KW-0949">S-adenosyl-L-methionine</keyword>
<reference evidence="7 8" key="1">
    <citation type="submission" date="2019-09" db="EMBL/GenBank/DDBJ databases">
        <title>Ecophysiology of the spiral-shaped methanotroph Methylospira mobilis as revealed by the complete genome sequence.</title>
        <authorList>
            <person name="Oshkin I.Y."/>
            <person name="Dedysh S.N."/>
            <person name="Miroshnikov K."/>
            <person name="Danilova O.V."/>
            <person name="Hakobyan A."/>
            <person name="Liesack W."/>
        </authorList>
    </citation>
    <scope>NUCLEOTIDE SEQUENCE [LARGE SCALE GENOMIC DNA]</scope>
    <source>
        <strain evidence="7 8">Shm1</strain>
    </source>
</reference>
<keyword evidence="5" id="KW-0963">Cytoplasm</keyword>
<evidence type="ECO:0000256" key="3">
    <source>
        <dbReference type="ARBA" id="ARBA00022679"/>
    </source>
</evidence>
<comment type="subunit">
    <text evidence="5">Homodimer.</text>
</comment>
<sequence>MLGNIRIVMVATSHPGNIGAAARAMKNMGLHDLALVTPKLFPHEEADARAAGADDILKAARVFNTLDDAIQDRHRVIGASARLRTIRWPQLTPRECAASIAEGGSALKSAIVFGREHAGLTNEELERCHYLLNIPCNPDFSSLNVAAALQVVSYELFQTSLGAPLQTLESDIEPATGEEMESFHGHLIQTLFDIGFLHERKTSPALTRRLRRIFNRAALEKTDINILRGILTAVQIRTRMGKPPTP</sequence>
<dbReference type="AlphaFoldDB" id="A0A5Q0BLQ0"/>
<dbReference type="RefSeq" id="WP_153250728.1">
    <property type="nucleotide sequence ID" value="NZ_CP044205.1"/>
</dbReference>
<keyword evidence="3 7" id="KW-0808">Transferase</keyword>
<dbReference type="GO" id="GO:0160206">
    <property type="term" value="F:tRNA (cytidine(32)/uridine(32)-2'-O)-methyltransferase activity"/>
    <property type="evidence" value="ECO:0007669"/>
    <property type="project" value="UniProtKB-EC"/>
</dbReference>
<gene>
    <name evidence="5" type="primary">trmJ</name>
    <name evidence="7" type="ORF">F6R98_20785</name>
</gene>
<name>A0A5Q0BLQ0_9GAMM</name>
<evidence type="ECO:0000259" key="6">
    <source>
        <dbReference type="Pfam" id="PF00588"/>
    </source>
</evidence>
<dbReference type="SUPFAM" id="SSF75217">
    <property type="entry name" value="alpha/beta knot"/>
    <property type="match status" value="1"/>
</dbReference>
<dbReference type="Gene3D" id="3.40.1280.10">
    <property type="match status" value="1"/>
</dbReference>
<dbReference type="EMBL" id="CP044205">
    <property type="protein sequence ID" value="QFY44763.1"/>
    <property type="molecule type" value="Genomic_DNA"/>
</dbReference>
<feature type="domain" description="tRNA/rRNA methyltransferase SpoU type" evidence="6">
    <location>
        <begin position="5"/>
        <end position="154"/>
    </location>
</feature>
<comment type="function">
    <text evidence="5">Catalyzes the formation of 2'O-methylated cytidine (Cm32) or 2'O-methylated uridine (Um32) at position 32 in tRNA.</text>
</comment>
<dbReference type="InterPro" id="IPR029028">
    <property type="entry name" value="Alpha/beta_knot_MTases"/>
</dbReference>
<dbReference type="InterPro" id="IPR001537">
    <property type="entry name" value="SpoU_MeTrfase"/>
</dbReference>
<evidence type="ECO:0000313" key="7">
    <source>
        <dbReference type="EMBL" id="QFY44763.1"/>
    </source>
</evidence>
<comment type="subcellular location">
    <subcellularLocation>
        <location evidence="5">Cytoplasm</location>
    </subcellularLocation>
</comment>
<keyword evidence="2 5" id="KW-0489">Methyltransferase</keyword>
<protein>
    <recommendedName>
        <fullName evidence="5">tRNA (cytidine/uridine-2'-O-)-methyltransferase TrmJ</fullName>
        <ecNumber evidence="5">2.1.1.200</ecNumber>
    </recommendedName>
    <alternativeName>
        <fullName evidence="5">tRNA (cytidine(32)/uridine(32)-2'-O)-methyltransferase</fullName>
    </alternativeName>
    <alternativeName>
        <fullName evidence="5">tRNA Cm32/Um32 methyltransferase</fullName>
    </alternativeName>
</protein>
<dbReference type="FunFam" id="3.40.1280.10:FF:000006">
    <property type="entry name" value="Uncharacterized tRNA/rRNA methyltransferase HI_0380"/>
    <property type="match status" value="1"/>
</dbReference>
<dbReference type="Pfam" id="PF00588">
    <property type="entry name" value="SpoU_methylase"/>
    <property type="match status" value="1"/>
</dbReference>
<dbReference type="InterPro" id="IPR004384">
    <property type="entry name" value="RNA_MeTrfase_TrmJ/LasT"/>
</dbReference>
<evidence type="ECO:0000256" key="4">
    <source>
        <dbReference type="ARBA" id="ARBA00022691"/>
    </source>
</evidence>
<proteinExistence type="inferred from homology"/>
<comment type="catalytic activity">
    <reaction evidence="5">
        <text>cytidine(32) in tRNA + S-adenosyl-L-methionine = 2'-O-methylcytidine(32) in tRNA + S-adenosyl-L-homocysteine + H(+)</text>
        <dbReference type="Rhea" id="RHEA:42932"/>
        <dbReference type="Rhea" id="RHEA-COMP:10288"/>
        <dbReference type="Rhea" id="RHEA-COMP:10289"/>
        <dbReference type="ChEBI" id="CHEBI:15378"/>
        <dbReference type="ChEBI" id="CHEBI:57856"/>
        <dbReference type="ChEBI" id="CHEBI:59789"/>
        <dbReference type="ChEBI" id="CHEBI:74495"/>
        <dbReference type="ChEBI" id="CHEBI:82748"/>
        <dbReference type="EC" id="2.1.1.200"/>
    </reaction>
</comment>